<evidence type="ECO:0000313" key="1">
    <source>
        <dbReference type="EMBL" id="KAJ7710431.1"/>
    </source>
</evidence>
<dbReference type="Proteomes" id="UP001221757">
    <property type="component" value="Unassembled WGS sequence"/>
</dbReference>
<keyword evidence="2" id="KW-1185">Reference proteome</keyword>
<dbReference type="EMBL" id="JARKIE010000001">
    <property type="protein sequence ID" value="KAJ7710431.1"/>
    <property type="molecule type" value="Genomic_DNA"/>
</dbReference>
<reference evidence="1" key="1">
    <citation type="submission" date="2023-03" db="EMBL/GenBank/DDBJ databases">
        <title>Massive genome expansion in bonnet fungi (Mycena s.s.) driven by repeated elements and novel gene families across ecological guilds.</title>
        <authorList>
            <consortium name="Lawrence Berkeley National Laboratory"/>
            <person name="Harder C.B."/>
            <person name="Miyauchi S."/>
            <person name="Viragh M."/>
            <person name="Kuo A."/>
            <person name="Thoen E."/>
            <person name="Andreopoulos B."/>
            <person name="Lu D."/>
            <person name="Skrede I."/>
            <person name="Drula E."/>
            <person name="Henrissat B."/>
            <person name="Morin E."/>
            <person name="Kohler A."/>
            <person name="Barry K."/>
            <person name="LaButti K."/>
            <person name="Morin E."/>
            <person name="Salamov A."/>
            <person name="Lipzen A."/>
            <person name="Mereny Z."/>
            <person name="Hegedus B."/>
            <person name="Baldrian P."/>
            <person name="Stursova M."/>
            <person name="Weitz H."/>
            <person name="Taylor A."/>
            <person name="Grigoriev I.V."/>
            <person name="Nagy L.G."/>
            <person name="Martin F."/>
            <person name="Kauserud H."/>
        </authorList>
    </citation>
    <scope>NUCLEOTIDE SEQUENCE</scope>
    <source>
        <strain evidence="1">CBHHK067</strain>
    </source>
</reference>
<comment type="caution">
    <text evidence="1">The sequence shown here is derived from an EMBL/GenBank/DDBJ whole genome shotgun (WGS) entry which is preliminary data.</text>
</comment>
<evidence type="ECO:0000313" key="2">
    <source>
        <dbReference type="Proteomes" id="UP001221757"/>
    </source>
</evidence>
<gene>
    <name evidence="1" type="ORF">B0H17DRAFT_1190173</name>
</gene>
<sequence length="76" mass="7970">MPATALPLAALALLKKHELSARPTTLTEDFSRQLLGDTIVPAGAVGVVVVAGLLNDDGSRFLPPPMLNDLGFFTRA</sequence>
<organism evidence="1 2">
    <name type="scientific">Mycena rosella</name>
    <name type="common">Pink bonnet</name>
    <name type="synonym">Agaricus rosellus</name>
    <dbReference type="NCBI Taxonomy" id="1033263"/>
    <lineage>
        <taxon>Eukaryota</taxon>
        <taxon>Fungi</taxon>
        <taxon>Dikarya</taxon>
        <taxon>Basidiomycota</taxon>
        <taxon>Agaricomycotina</taxon>
        <taxon>Agaricomycetes</taxon>
        <taxon>Agaricomycetidae</taxon>
        <taxon>Agaricales</taxon>
        <taxon>Marasmiineae</taxon>
        <taxon>Mycenaceae</taxon>
        <taxon>Mycena</taxon>
    </lineage>
</organism>
<protein>
    <submittedName>
        <fullName evidence="1">Uncharacterized protein</fullName>
    </submittedName>
</protein>
<name>A0AAD7H2J1_MYCRO</name>
<proteinExistence type="predicted"/>
<accession>A0AAD7H2J1</accession>
<dbReference type="AlphaFoldDB" id="A0AAD7H2J1"/>